<sequence>MITLQETLALLGLASKAALLEETDGIFTNDMERMQFLAAAQEVKPILARVDADNPGLVAILHDGVAWKDRAD</sequence>
<gene>
    <name evidence="1" type="ORF">LCGC14_0572900</name>
</gene>
<name>A0A0F9RNU7_9ZZZZ</name>
<comment type="caution">
    <text evidence="1">The sequence shown here is derived from an EMBL/GenBank/DDBJ whole genome shotgun (WGS) entry which is preliminary data.</text>
</comment>
<evidence type="ECO:0000313" key="1">
    <source>
        <dbReference type="EMBL" id="KKN56379.1"/>
    </source>
</evidence>
<protein>
    <submittedName>
        <fullName evidence="1">Uncharacterized protein</fullName>
    </submittedName>
</protein>
<accession>A0A0F9RNU7</accession>
<proteinExistence type="predicted"/>
<dbReference type="EMBL" id="LAZR01000846">
    <property type="protein sequence ID" value="KKN56379.1"/>
    <property type="molecule type" value="Genomic_DNA"/>
</dbReference>
<dbReference type="AlphaFoldDB" id="A0A0F9RNU7"/>
<reference evidence="1" key="1">
    <citation type="journal article" date="2015" name="Nature">
        <title>Complex archaea that bridge the gap between prokaryotes and eukaryotes.</title>
        <authorList>
            <person name="Spang A."/>
            <person name="Saw J.H."/>
            <person name="Jorgensen S.L."/>
            <person name="Zaremba-Niedzwiedzka K."/>
            <person name="Martijn J."/>
            <person name="Lind A.E."/>
            <person name="van Eijk R."/>
            <person name="Schleper C."/>
            <person name="Guy L."/>
            <person name="Ettema T.J."/>
        </authorList>
    </citation>
    <scope>NUCLEOTIDE SEQUENCE</scope>
</reference>
<organism evidence="1">
    <name type="scientific">marine sediment metagenome</name>
    <dbReference type="NCBI Taxonomy" id="412755"/>
    <lineage>
        <taxon>unclassified sequences</taxon>
        <taxon>metagenomes</taxon>
        <taxon>ecological metagenomes</taxon>
    </lineage>
</organism>